<dbReference type="EMBL" id="CP002467">
    <property type="protein sequence ID" value="ADV83392.1"/>
    <property type="molecule type" value="Genomic_DNA"/>
</dbReference>
<keyword evidence="10 14" id="KW-0479">Metal-binding</keyword>
<dbReference type="Pfam" id="PF00925">
    <property type="entry name" value="GTP_cyclohydro2"/>
    <property type="match status" value="1"/>
</dbReference>
<dbReference type="InterPro" id="IPR000422">
    <property type="entry name" value="DHBP_synthase_RibB"/>
</dbReference>
<dbReference type="RefSeq" id="WP_013569125.1">
    <property type="nucleotide sequence ID" value="NC_014963.1"/>
</dbReference>
<protein>
    <recommendedName>
        <fullName evidence="8 14">3,4-dihydroxy-2-butanone 4-phosphate synthase</fullName>
        <shortName evidence="14">DHBP synthase</shortName>
        <ecNumber evidence="7 14">4.1.99.12</ecNumber>
    </recommendedName>
</protein>
<dbReference type="AlphaFoldDB" id="E8V144"/>
<dbReference type="GO" id="GO:0008686">
    <property type="term" value="F:3,4-dihydroxy-2-butanone-4-phosphate synthase activity"/>
    <property type="evidence" value="ECO:0007669"/>
    <property type="project" value="UniProtKB-UniRule"/>
</dbReference>
<dbReference type="InterPro" id="IPR032677">
    <property type="entry name" value="GTP_cyclohydro_II"/>
</dbReference>
<dbReference type="STRING" id="401053.AciPR4_2614"/>
<feature type="binding site" evidence="14">
    <location>
        <position position="30"/>
    </location>
    <ligand>
        <name>Mg(2+)</name>
        <dbReference type="ChEBI" id="CHEBI:18420"/>
        <label>2</label>
    </ligand>
</feature>
<evidence type="ECO:0000256" key="5">
    <source>
        <dbReference type="ARBA" id="ARBA00005520"/>
    </source>
</evidence>
<dbReference type="GO" id="GO:0000287">
    <property type="term" value="F:magnesium ion binding"/>
    <property type="evidence" value="ECO:0007669"/>
    <property type="project" value="UniProtKB-UniRule"/>
</dbReference>
<comment type="cofactor">
    <cofactor evidence="14">
        <name>Mg(2+)</name>
        <dbReference type="ChEBI" id="CHEBI:18420"/>
    </cofactor>
    <cofactor evidence="14">
        <name>Mn(2+)</name>
        <dbReference type="ChEBI" id="CHEBI:29035"/>
    </cofactor>
    <text evidence="14">Binds 2 divalent metal cations per subunit. Magnesium or manganese.</text>
</comment>
<dbReference type="SUPFAM" id="SSF142695">
    <property type="entry name" value="RibA-like"/>
    <property type="match status" value="1"/>
</dbReference>
<dbReference type="HOGENOM" id="CLU_020273_1_2_0"/>
<evidence type="ECO:0000259" key="15">
    <source>
        <dbReference type="Pfam" id="PF00925"/>
    </source>
</evidence>
<dbReference type="Gene3D" id="3.40.50.10990">
    <property type="entry name" value="GTP cyclohydrolase II"/>
    <property type="match status" value="1"/>
</dbReference>
<dbReference type="GO" id="GO:0005829">
    <property type="term" value="C:cytosol"/>
    <property type="evidence" value="ECO:0007669"/>
    <property type="project" value="TreeGrafter"/>
</dbReference>
<comment type="function">
    <text evidence="3 14">Catalyzes the conversion of D-ribulose 5-phosphate to formate and 3,4-dihydroxy-2-butanone 4-phosphate.</text>
</comment>
<comment type="similarity">
    <text evidence="5">In the N-terminal section; belongs to the DHBP synthase family.</text>
</comment>
<dbReference type="Pfam" id="PF00926">
    <property type="entry name" value="DHBP_synthase"/>
    <property type="match status" value="1"/>
</dbReference>
<dbReference type="NCBIfam" id="TIGR00506">
    <property type="entry name" value="ribB"/>
    <property type="match status" value="1"/>
</dbReference>
<evidence type="ECO:0000256" key="4">
    <source>
        <dbReference type="ARBA" id="ARBA00004904"/>
    </source>
</evidence>
<dbReference type="UniPathway" id="UPA00275">
    <property type="reaction ID" value="UER00399"/>
</dbReference>
<dbReference type="PANTHER" id="PTHR21327">
    <property type="entry name" value="GTP CYCLOHYDROLASE II-RELATED"/>
    <property type="match status" value="1"/>
</dbReference>
<comment type="catalytic activity">
    <reaction evidence="1 14">
        <text>D-ribulose 5-phosphate = (2S)-2-hydroxy-3-oxobutyl phosphate + formate + H(+)</text>
        <dbReference type="Rhea" id="RHEA:18457"/>
        <dbReference type="ChEBI" id="CHEBI:15378"/>
        <dbReference type="ChEBI" id="CHEBI:15740"/>
        <dbReference type="ChEBI" id="CHEBI:58121"/>
        <dbReference type="ChEBI" id="CHEBI:58830"/>
        <dbReference type="EC" id="4.1.99.12"/>
    </reaction>
</comment>
<dbReference type="PIRSF" id="PIRSF001259">
    <property type="entry name" value="RibA"/>
    <property type="match status" value="1"/>
</dbReference>
<comment type="similarity">
    <text evidence="14">Belongs to the DHBP synthase family.</text>
</comment>
<dbReference type="EC" id="4.1.99.12" evidence="7 14"/>
<feature type="binding site" evidence="14">
    <location>
        <position position="34"/>
    </location>
    <ligand>
        <name>D-ribulose 5-phosphate</name>
        <dbReference type="ChEBI" id="CHEBI:58121"/>
    </ligand>
</feature>
<dbReference type="GO" id="GO:0009231">
    <property type="term" value="P:riboflavin biosynthetic process"/>
    <property type="evidence" value="ECO:0007669"/>
    <property type="project" value="UniProtKB-UniRule"/>
</dbReference>
<proteinExistence type="inferred from homology"/>
<feature type="site" description="Essential for catalytic activity" evidence="14">
    <location>
        <position position="166"/>
    </location>
</feature>
<evidence type="ECO:0000256" key="7">
    <source>
        <dbReference type="ARBA" id="ARBA00012153"/>
    </source>
</evidence>
<dbReference type="eggNOG" id="COG0108">
    <property type="taxonomic scope" value="Bacteria"/>
</dbReference>
<dbReference type="GO" id="GO:0003935">
    <property type="term" value="F:GTP cyclohydrolase II activity"/>
    <property type="evidence" value="ECO:0007669"/>
    <property type="project" value="TreeGrafter"/>
</dbReference>
<feature type="binding site" evidence="14">
    <location>
        <begin position="142"/>
        <end position="146"/>
    </location>
    <ligand>
        <name>D-ribulose 5-phosphate</name>
        <dbReference type="ChEBI" id="CHEBI:58121"/>
    </ligand>
</feature>
<feature type="binding site" evidence="14">
    <location>
        <begin position="29"/>
        <end position="30"/>
    </location>
    <ligand>
        <name>D-ribulose 5-phosphate</name>
        <dbReference type="ChEBI" id="CHEBI:58121"/>
    </ligand>
</feature>
<dbReference type="InterPro" id="IPR017945">
    <property type="entry name" value="DHBP_synth_RibB-like_a/b_dom"/>
</dbReference>
<comment type="subunit">
    <text evidence="14">Homodimer.</text>
</comment>
<dbReference type="SUPFAM" id="SSF55821">
    <property type="entry name" value="YrdC/RibB"/>
    <property type="match status" value="1"/>
</dbReference>
<dbReference type="KEGG" id="tsa:AciPR4_2614"/>
<keyword evidence="12 14" id="KW-0464">Manganese</keyword>
<evidence type="ECO:0000256" key="3">
    <source>
        <dbReference type="ARBA" id="ARBA00002284"/>
    </source>
</evidence>
<dbReference type="PANTHER" id="PTHR21327:SF18">
    <property type="entry name" value="3,4-DIHYDROXY-2-BUTANONE 4-PHOSPHATE SYNTHASE"/>
    <property type="match status" value="1"/>
</dbReference>
<evidence type="ECO:0000313" key="17">
    <source>
        <dbReference type="Proteomes" id="UP000006844"/>
    </source>
</evidence>
<dbReference type="GO" id="GO:0030145">
    <property type="term" value="F:manganese ion binding"/>
    <property type="evidence" value="ECO:0007669"/>
    <property type="project" value="UniProtKB-UniRule"/>
</dbReference>
<dbReference type="Gene3D" id="3.90.870.10">
    <property type="entry name" value="DHBP synthase"/>
    <property type="match status" value="1"/>
</dbReference>
<feature type="binding site" evidence="14">
    <location>
        <position position="30"/>
    </location>
    <ligand>
        <name>Mg(2+)</name>
        <dbReference type="ChEBI" id="CHEBI:18420"/>
        <label>1</label>
    </ligand>
</feature>
<comment type="cofactor">
    <cofactor evidence="2">
        <name>Mn(2+)</name>
        <dbReference type="ChEBI" id="CHEBI:29035"/>
    </cofactor>
</comment>
<evidence type="ECO:0000256" key="11">
    <source>
        <dbReference type="ARBA" id="ARBA00022842"/>
    </source>
</evidence>
<organism evidence="16 17">
    <name type="scientific">Terriglobus saanensis (strain ATCC BAA-1853 / DSM 23119 / SP1PR4)</name>
    <dbReference type="NCBI Taxonomy" id="401053"/>
    <lineage>
        <taxon>Bacteria</taxon>
        <taxon>Pseudomonadati</taxon>
        <taxon>Acidobacteriota</taxon>
        <taxon>Terriglobia</taxon>
        <taxon>Terriglobales</taxon>
        <taxon>Acidobacteriaceae</taxon>
        <taxon>Terriglobus</taxon>
    </lineage>
</organism>
<evidence type="ECO:0000256" key="8">
    <source>
        <dbReference type="ARBA" id="ARBA00018836"/>
    </source>
</evidence>
<evidence type="ECO:0000256" key="6">
    <source>
        <dbReference type="ARBA" id="ARBA00008976"/>
    </source>
</evidence>
<evidence type="ECO:0000256" key="14">
    <source>
        <dbReference type="HAMAP-Rule" id="MF_00180"/>
    </source>
</evidence>
<evidence type="ECO:0000256" key="2">
    <source>
        <dbReference type="ARBA" id="ARBA00001936"/>
    </source>
</evidence>
<evidence type="ECO:0000313" key="16">
    <source>
        <dbReference type="EMBL" id="ADV83392.1"/>
    </source>
</evidence>
<dbReference type="FunFam" id="3.90.870.10:FF:000001">
    <property type="entry name" value="Riboflavin biosynthesis protein RibBA"/>
    <property type="match status" value="1"/>
</dbReference>
<reference evidence="16 17" key="1">
    <citation type="journal article" date="2012" name="Stand. Genomic Sci.">
        <title>Complete genome sequence of Terriglobus saanensis type strain SP1PR4(T), an Acidobacteria from tundra soil.</title>
        <authorList>
            <person name="Rawat S.R."/>
            <person name="Mannisto M.K."/>
            <person name="Starovoytov V."/>
            <person name="Goodwin L."/>
            <person name="Nolan M."/>
            <person name="Hauser L."/>
            <person name="Land M."/>
            <person name="Davenport K.W."/>
            <person name="Woyke T."/>
            <person name="Haggblom M.M."/>
        </authorList>
    </citation>
    <scope>NUCLEOTIDE SEQUENCE</scope>
    <source>
        <strain evidence="17">ATCC BAA-1853 / DSM 23119 / SP1PR4</strain>
    </source>
</reference>
<keyword evidence="9 14" id="KW-0686">Riboflavin biosynthesis</keyword>
<dbReference type="Proteomes" id="UP000006844">
    <property type="component" value="Chromosome"/>
</dbReference>
<accession>E8V144</accession>
<dbReference type="OrthoDB" id="9793111at2"/>
<evidence type="ECO:0000256" key="1">
    <source>
        <dbReference type="ARBA" id="ARBA00000141"/>
    </source>
</evidence>
<dbReference type="HAMAP" id="MF_00180">
    <property type="entry name" value="RibB"/>
    <property type="match status" value="1"/>
</dbReference>
<evidence type="ECO:0000256" key="13">
    <source>
        <dbReference type="ARBA" id="ARBA00023239"/>
    </source>
</evidence>
<evidence type="ECO:0000256" key="10">
    <source>
        <dbReference type="ARBA" id="ARBA00022723"/>
    </source>
</evidence>
<keyword evidence="17" id="KW-1185">Reference proteome</keyword>
<feature type="domain" description="GTP cyclohydrolase II" evidence="15">
    <location>
        <begin position="210"/>
        <end position="368"/>
    </location>
</feature>
<evidence type="ECO:0000256" key="9">
    <source>
        <dbReference type="ARBA" id="ARBA00022619"/>
    </source>
</evidence>
<comment type="caution">
    <text evidence="14">Lacks conserved residue(s) required for the propagation of feature annotation.</text>
</comment>
<evidence type="ECO:0000256" key="12">
    <source>
        <dbReference type="ARBA" id="ARBA00023211"/>
    </source>
</evidence>
<feature type="site" description="Essential for catalytic activity" evidence="14">
    <location>
        <position position="128"/>
    </location>
</feature>
<sequence length="404" mass="44398">MPTPFVTVPEALEEFARGRMIVVVDDEDRENEGDLTLAAEFVTPEAINFMATFGRGLICLTLTEDWADHMRLGPMAQENTSRFGTAFTQSIEAREGVTTGISAHDRAHTIRVAIDPDSTAQDLARPGHIFPLRARKGGVLVRAGQTEASVDLAKMAGLNPAGVICEIMKSDGTMARVPDLIAFCNEHGLKMLTVAELIRHRRQHERYVRRTSEERLPTAFADFRMIRFESEIDSRESHAALVLGDVADSQPVLVRVHRQCLRGDVFNSTSCNCRRFVDQSLYAIAQEGRGALVYLDNLGQGCHTEEAADPAGVLHSEGYGSEGTLRHVGIGGQILSDLGIQKIRLLTNTPTHIPALAGFGLEIVEFVPLLLDTQLHLSACKPPEDPWFTTVEAHALMRQSIDLL</sequence>
<gene>
    <name evidence="14" type="primary">ribB</name>
    <name evidence="16" type="ordered locus">AciPR4_2614</name>
</gene>
<keyword evidence="13 14" id="KW-0456">Lyase</keyword>
<comment type="pathway">
    <text evidence="4 14">Cofactor biosynthesis; riboflavin biosynthesis; 2-hydroxy-3-oxobutyl phosphate from D-ribulose 5-phosphate: step 1/1.</text>
</comment>
<keyword evidence="11 14" id="KW-0460">Magnesium</keyword>
<name>E8V144_TERSS</name>
<comment type="similarity">
    <text evidence="6">In the C-terminal section; belongs to the GTP cyclohydrolase II family.</text>
</comment>
<dbReference type="InterPro" id="IPR036144">
    <property type="entry name" value="RibA-like_sf"/>
</dbReference>